<feature type="chain" id="PRO_5043624570" evidence="2">
    <location>
        <begin position="16"/>
        <end position="208"/>
    </location>
</feature>
<protein>
    <submittedName>
        <fullName evidence="3">Uncharacterized protein</fullName>
    </submittedName>
</protein>
<dbReference type="InterPro" id="IPR000331">
    <property type="entry name" value="Rap/Ran_GAP_dom"/>
</dbReference>
<dbReference type="GO" id="GO:0005737">
    <property type="term" value="C:cytoplasm"/>
    <property type="evidence" value="ECO:0007669"/>
    <property type="project" value="TreeGrafter"/>
</dbReference>
<feature type="non-terminal residue" evidence="3">
    <location>
        <position position="1"/>
    </location>
</feature>
<feature type="compositionally biased region" description="Polar residues" evidence="1">
    <location>
        <begin position="91"/>
        <end position="113"/>
    </location>
</feature>
<dbReference type="GO" id="GO:0005096">
    <property type="term" value="F:GTPase activator activity"/>
    <property type="evidence" value="ECO:0007669"/>
    <property type="project" value="InterPro"/>
</dbReference>
<dbReference type="SUPFAM" id="SSF111347">
    <property type="entry name" value="Rap/Ran-GAP"/>
    <property type="match status" value="1"/>
</dbReference>
<dbReference type="EMBL" id="OB679795">
    <property type="protein sequence ID" value="CAD7236541.1"/>
    <property type="molecule type" value="Genomic_DNA"/>
</dbReference>
<proteinExistence type="predicted"/>
<gene>
    <name evidence="3" type="ORF">CTOB1V02_LOCUS14356</name>
</gene>
<dbReference type="InterPro" id="IPR035974">
    <property type="entry name" value="Rap/Ran-GAP_sf"/>
</dbReference>
<evidence type="ECO:0000256" key="1">
    <source>
        <dbReference type="SAM" id="MobiDB-lite"/>
    </source>
</evidence>
<keyword evidence="2" id="KW-0732">Signal</keyword>
<dbReference type="InterPro" id="IPR050989">
    <property type="entry name" value="Rap1_Ran_GAP"/>
</dbReference>
<organism evidence="3">
    <name type="scientific">Cyprideis torosa</name>
    <dbReference type="NCBI Taxonomy" id="163714"/>
    <lineage>
        <taxon>Eukaryota</taxon>
        <taxon>Metazoa</taxon>
        <taxon>Ecdysozoa</taxon>
        <taxon>Arthropoda</taxon>
        <taxon>Crustacea</taxon>
        <taxon>Oligostraca</taxon>
        <taxon>Ostracoda</taxon>
        <taxon>Podocopa</taxon>
        <taxon>Podocopida</taxon>
        <taxon>Cytherocopina</taxon>
        <taxon>Cytheroidea</taxon>
        <taxon>Cytherideidae</taxon>
        <taxon>Cyprideis</taxon>
    </lineage>
</organism>
<evidence type="ECO:0000256" key="2">
    <source>
        <dbReference type="SAM" id="SignalP"/>
    </source>
</evidence>
<dbReference type="GO" id="GO:0051056">
    <property type="term" value="P:regulation of small GTPase mediated signal transduction"/>
    <property type="evidence" value="ECO:0007669"/>
    <property type="project" value="InterPro"/>
</dbReference>
<feature type="compositionally biased region" description="Low complexity" evidence="1">
    <location>
        <begin position="163"/>
        <end position="175"/>
    </location>
</feature>
<feature type="compositionally biased region" description="Low complexity" evidence="1">
    <location>
        <begin position="184"/>
        <end position="198"/>
    </location>
</feature>
<dbReference type="PANTHER" id="PTHR15711:SF32">
    <property type="entry name" value="RAP GTPASE ACTIVATING PROTEIN 1, ISOFORM H"/>
    <property type="match status" value="1"/>
</dbReference>
<feature type="region of interest" description="Disordered" evidence="1">
    <location>
        <begin position="91"/>
        <end position="208"/>
    </location>
</feature>
<accession>A0A7R8WST0</accession>
<dbReference type="Pfam" id="PF02145">
    <property type="entry name" value="Rap_GAP"/>
    <property type="match status" value="1"/>
</dbReference>
<feature type="signal peptide" evidence="2">
    <location>
        <begin position="1"/>
        <end position="15"/>
    </location>
</feature>
<reference evidence="3" key="1">
    <citation type="submission" date="2020-11" db="EMBL/GenBank/DDBJ databases">
        <authorList>
            <person name="Tran Van P."/>
        </authorList>
    </citation>
    <scope>NUCLEOTIDE SEQUENCE</scope>
</reference>
<feature type="compositionally biased region" description="Low complexity" evidence="1">
    <location>
        <begin position="136"/>
        <end position="149"/>
    </location>
</feature>
<dbReference type="PROSITE" id="PS50085">
    <property type="entry name" value="RAPGAP"/>
    <property type="match status" value="1"/>
</dbReference>
<feature type="compositionally biased region" description="Basic and acidic residues" evidence="1">
    <location>
        <begin position="114"/>
        <end position="135"/>
    </location>
</feature>
<sequence length="208" mass="21822">MIASHFLHAFLVVQAVEPNSDNTRYKLSVSARDDVPFFGPPLPSPAVFRKGSEFQEYLLTKVINAETAAYKADRFAKLENLVEELSAKSSELTSTPLPSAPQSSLDSPPSSGDKSQRFIDSVKRVLVGKERKESRSASTASSSSSVSSALPPPSEASADRRSTLTTASPAASTPSPVHPPPPSVTSAPSATTTPTQSSINGGAVTTVH</sequence>
<dbReference type="OrthoDB" id="2499658at2759"/>
<dbReference type="Gene3D" id="3.40.50.11210">
    <property type="entry name" value="Rap/Ran-GAP"/>
    <property type="match status" value="1"/>
</dbReference>
<dbReference type="PANTHER" id="PTHR15711">
    <property type="entry name" value="RAP GTPASE-ACTIVATING PROTEIN"/>
    <property type="match status" value="1"/>
</dbReference>
<dbReference type="AlphaFoldDB" id="A0A7R8WST0"/>
<evidence type="ECO:0000313" key="3">
    <source>
        <dbReference type="EMBL" id="CAD7236541.1"/>
    </source>
</evidence>
<name>A0A7R8WST0_9CRUS</name>